<reference evidence="8 9" key="1">
    <citation type="journal article" date="2017" name="BMC Genomics">
        <title>Comparative genomic and phylogenomic analyses of the Bifidobacteriaceae family.</title>
        <authorList>
            <person name="Lugli G.A."/>
            <person name="Milani C."/>
            <person name="Turroni F."/>
            <person name="Duranti S."/>
            <person name="Mancabelli L."/>
            <person name="Mangifesta M."/>
            <person name="Ferrario C."/>
            <person name="Modesto M."/>
            <person name="Mattarelli P."/>
            <person name="Jiri K."/>
            <person name="van Sinderen D."/>
            <person name="Ventura M."/>
        </authorList>
    </citation>
    <scope>NUCLEOTIDE SEQUENCE [LARGE SCALE GENOMIC DNA]</scope>
    <source>
        <strain evidence="8 9">LMG 21773</strain>
    </source>
</reference>
<evidence type="ECO:0000256" key="6">
    <source>
        <dbReference type="ARBA" id="ARBA00023014"/>
    </source>
</evidence>
<dbReference type="EMBL" id="MWWU01000002">
    <property type="protein sequence ID" value="OZG56483.1"/>
    <property type="molecule type" value="Genomic_DNA"/>
</dbReference>
<dbReference type="InterPro" id="IPR013785">
    <property type="entry name" value="Aldolase_TIM"/>
</dbReference>
<keyword evidence="3" id="KW-0949">S-adenosyl-L-methionine</keyword>
<name>A0A261FBY0_9BIFI</name>
<evidence type="ECO:0000256" key="2">
    <source>
        <dbReference type="ARBA" id="ARBA00022485"/>
    </source>
</evidence>
<feature type="region of interest" description="Disordered" evidence="7">
    <location>
        <begin position="23"/>
        <end position="87"/>
    </location>
</feature>
<comment type="caution">
    <text evidence="8">The sequence shown here is derived from an EMBL/GenBank/DDBJ whole genome shotgun (WGS) entry which is preliminary data.</text>
</comment>
<dbReference type="CDD" id="cd01335">
    <property type="entry name" value="Radical_SAM"/>
    <property type="match status" value="1"/>
</dbReference>
<dbReference type="Gene3D" id="3.20.20.70">
    <property type="entry name" value="Aldolase class I"/>
    <property type="match status" value="1"/>
</dbReference>
<dbReference type="SFLD" id="SFLDF00299">
    <property type="entry name" value="anaerobic_ribonucleoside-triph"/>
    <property type="match status" value="1"/>
</dbReference>
<evidence type="ECO:0000256" key="3">
    <source>
        <dbReference type="ARBA" id="ARBA00022691"/>
    </source>
</evidence>
<proteinExistence type="predicted"/>
<evidence type="ECO:0000256" key="7">
    <source>
        <dbReference type="SAM" id="MobiDB-lite"/>
    </source>
</evidence>
<keyword evidence="2" id="KW-0004">4Fe-4S</keyword>
<keyword evidence="5" id="KW-0408">Iron</keyword>
<dbReference type="InterPro" id="IPR007197">
    <property type="entry name" value="rSAM"/>
</dbReference>
<dbReference type="PANTHER" id="PTHR30352">
    <property type="entry name" value="PYRUVATE FORMATE-LYASE-ACTIVATING ENZYME"/>
    <property type="match status" value="1"/>
</dbReference>
<sequence>MDNKQNADVFDEEMRRKFDLMPGFDKDFQADPTPAFRKTDPHAMDNLTAGGQAGSGAQTAGATSQTGVAEAQAATSQTAGSLPVREKAEKSFGHRDFAAHDLPGYNRGPGIPYAFSNNPRAGQWDARKMSANRIASYKRFVVTDGEGIRNSIYVAGCPFRCQNCWNASIWDFQAGHDFTPAFEQAVIDDLRPSYVEGVTYLGGEPMLNTPVLLKISNHIRQEFGNTKNIWCWTGYTWEELMRPGTTPDKTALLGMCDILIDGRFIEGLKDSRLQFRGSSNQRVIDVKKSLAARREAQEQGLDPNSVAPVIWDKLHDQKRVIAEAYRKDRDAGEGRD</sequence>
<dbReference type="SFLD" id="SFLDG01066">
    <property type="entry name" value="organic_radical-activating_enz"/>
    <property type="match status" value="1"/>
</dbReference>
<dbReference type="SFLD" id="SFLDS00029">
    <property type="entry name" value="Radical_SAM"/>
    <property type="match status" value="1"/>
</dbReference>
<dbReference type="NCBIfam" id="TIGR02491">
    <property type="entry name" value="NrdG"/>
    <property type="match status" value="1"/>
</dbReference>
<dbReference type="GO" id="GO:0043365">
    <property type="term" value="F:[formate-C-acetyltransferase]-activating enzyme activity"/>
    <property type="evidence" value="ECO:0007669"/>
    <property type="project" value="InterPro"/>
</dbReference>
<keyword evidence="6" id="KW-0411">Iron-sulfur</keyword>
<evidence type="ECO:0000256" key="1">
    <source>
        <dbReference type="ARBA" id="ARBA00001966"/>
    </source>
</evidence>
<evidence type="ECO:0000256" key="4">
    <source>
        <dbReference type="ARBA" id="ARBA00022723"/>
    </source>
</evidence>
<protein>
    <submittedName>
        <fullName evidence="8">Anaerobic ribonucleoside-triphosphate reductase activating protein</fullName>
    </submittedName>
</protein>
<dbReference type="Pfam" id="PF13353">
    <property type="entry name" value="Fer4_12"/>
    <property type="match status" value="1"/>
</dbReference>
<dbReference type="SFLD" id="SFLDG01063">
    <property type="entry name" value="activating_enzymes__group_1"/>
    <property type="match status" value="1"/>
</dbReference>
<dbReference type="InterPro" id="IPR012837">
    <property type="entry name" value="NrdG"/>
</dbReference>
<feature type="compositionally biased region" description="Low complexity" evidence="7">
    <location>
        <begin position="55"/>
        <end position="67"/>
    </location>
</feature>
<dbReference type="InterPro" id="IPR058240">
    <property type="entry name" value="rSAM_sf"/>
</dbReference>
<dbReference type="GO" id="GO:0046872">
    <property type="term" value="F:metal ion binding"/>
    <property type="evidence" value="ECO:0007669"/>
    <property type="project" value="UniProtKB-KW"/>
</dbReference>
<evidence type="ECO:0000313" key="8">
    <source>
        <dbReference type="EMBL" id="OZG56483.1"/>
    </source>
</evidence>
<dbReference type="GO" id="GO:0051539">
    <property type="term" value="F:4 iron, 4 sulfur cluster binding"/>
    <property type="evidence" value="ECO:0007669"/>
    <property type="project" value="UniProtKB-KW"/>
</dbReference>
<dbReference type="GO" id="GO:0004748">
    <property type="term" value="F:ribonucleoside-diphosphate reductase activity, thioredoxin disulfide as acceptor"/>
    <property type="evidence" value="ECO:0007669"/>
    <property type="project" value="TreeGrafter"/>
</dbReference>
<dbReference type="RefSeq" id="WP_420809198.1">
    <property type="nucleotide sequence ID" value="NZ_JACBYZ010000001.1"/>
</dbReference>
<dbReference type="InterPro" id="IPR034457">
    <property type="entry name" value="Organic_radical-activating"/>
</dbReference>
<organism evidence="8 9">
    <name type="scientific">Aeriscardovia aeriphila</name>
    <dbReference type="NCBI Taxonomy" id="218139"/>
    <lineage>
        <taxon>Bacteria</taxon>
        <taxon>Bacillati</taxon>
        <taxon>Actinomycetota</taxon>
        <taxon>Actinomycetes</taxon>
        <taxon>Bifidobacteriales</taxon>
        <taxon>Bifidobacteriaceae</taxon>
        <taxon>Aeriscardovia</taxon>
    </lineage>
</organism>
<evidence type="ECO:0000256" key="5">
    <source>
        <dbReference type="ARBA" id="ARBA00023004"/>
    </source>
</evidence>
<dbReference type="AlphaFoldDB" id="A0A261FBY0"/>
<dbReference type="PANTHER" id="PTHR30352:SF2">
    <property type="entry name" value="ANAEROBIC RIBONUCLEOSIDE-TRIPHOSPHATE REDUCTASE-ACTIVATING PROTEIN"/>
    <property type="match status" value="1"/>
</dbReference>
<keyword evidence="9" id="KW-1185">Reference proteome</keyword>
<comment type="cofactor">
    <cofactor evidence="1">
        <name>[4Fe-4S] cluster</name>
        <dbReference type="ChEBI" id="CHEBI:49883"/>
    </cofactor>
</comment>
<dbReference type="SUPFAM" id="SSF102114">
    <property type="entry name" value="Radical SAM enzymes"/>
    <property type="match status" value="1"/>
</dbReference>
<gene>
    <name evidence="8" type="ORF">AEAE_0971</name>
</gene>
<keyword evidence="4" id="KW-0479">Metal-binding</keyword>
<dbReference type="Proteomes" id="UP000228976">
    <property type="component" value="Unassembled WGS sequence"/>
</dbReference>
<accession>A0A261FBY0</accession>
<evidence type="ECO:0000313" key="9">
    <source>
        <dbReference type="Proteomes" id="UP000228976"/>
    </source>
</evidence>